<name>A0A136J0Q5_9PEZI</name>
<evidence type="ECO:0000256" key="1">
    <source>
        <dbReference type="SAM" id="MobiDB-lite"/>
    </source>
</evidence>
<dbReference type="Proteomes" id="UP000070501">
    <property type="component" value="Unassembled WGS sequence"/>
</dbReference>
<evidence type="ECO:0000313" key="2">
    <source>
        <dbReference type="EMBL" id="KXJ90634.1"/>
    </source>
</evidence>
<feature type="region of interest" description="Disordered" evidence="1">
    <location>
        <begin position="22"/>
        <end position="43"/>
    </location>
</feature>
<feature type="non-terminal residue" evidence="2">
    <location>
        <position position="62"/>
    </location>
</feature>
<dbReference type="InParanoid" id="A0A136J0Q5"/>
<dbReference type="EMBL" id="KQ964252">
    <property type="protein sequence ID" value="KXJ90634.1"/>
    <property type="molecule type" value="Genomic_DNA"/>
</dbReference>
<reference evidence="3" key="1">
    <citation type="submission" date="2016-02" db="EMBL/GenBank/DDBJ databases">
        <title>Draft genome sequence of Microdochium bolleyi, a fungal endophyte of beachgrass.</title>
        <authorList>
            <consortium name="DOE Joint Genome Institute"/>
            <person name="David A.S."/>
            <person name="May G."/>
            <person name="Haridas S."/>
            <person name="Lim J."/>
            <person name="Wang M."/>
            <person name="Labutti K."/>
            <person name="Lipzen A."/>
            <person name="Barry K."/>
            <person name="Grigoriev I.V."/>
        </authorList>
    </citation>
    <scope>NUCLEOTIDE SEQUENCE [LARGE SCALE GENOMIC DNA]</scope>
    <source>
        <strain evidence="3">J235TASD1</strain>
    </source>
</reference>
<protein>
    <submittedName>
        <fullName evidence="2">Uncharacterized protein</fullName>
    </submittedName>
</protein>
<dbReference type="AlphaFoldDB" id="A0A136J0Q5"/>
<evidence type="ECO:0000313" key="3">
    <source>
        <dbReference type="Proteomes" id="UP000070501"/>
    </source>
</evidence>
<sequence length="62" mass="7002">MKRALPRMHKTERRIQCLYSEPRTVGPCPKASPPLSTQPTSFSSRSPMRLLRISYGGAWTLA</sequence>
<organism evidence="2 3">
    <name type="scientific">Microdochium bolleyi</name>
    <dbReference type="NCBI Taxonomy" id="196109"/>
    <lineage>
        <taxon>Eukaryota</taxon>
        <taxon>Fungi</taxon>
        <taxon>Dikarya</taxon>
        <taxon>Ascomycota</taxon>
        <taxon>Pezizomycotina</taxon>
        <taxon>Sordariomycetes</taxon>
        <taxon>Xylariomycetidae</taxon>
        <taxon>Xylariales</taxon>
        <taxon>Microdochiaceae</taxon>
        <taxon>Microdochium</taxon>
    </lineage>
</organism>
<gene>
    <name evidence="2" type="ORF">Micbo1qcDRAFT_164234</name>
</gene>
<proteinExistence type="predicted"/>
<keyword evidence="3" id="KW-1185">Reference proteome</keyword>
<feature type="compositionally biased region" description="Polar residues" evidence="1">
    <location>
        <begin position="34"/>
        <end position="43"/>
    </location>
</feature>
<accession>A0A136J0Q5</accession>